<evidence type="ECO:0000256" key="2">
    <source>
        <dbReference type="ARBA" id="ARBA00007165"/>
    </source>
</evidence>
<comment type="similarity">
    <text evidence="2 6">Belongs to the SURF1 family.</text>
</comment>
<keyword evidence="4 6" id="KW-1133">Transmembrane helix</keyword>
<dbReference type="EMBL" id="SLXD01000006">
    <property type="protein sequence ID" value="TCP02472.1"/>
    <property type="molecule type" value="Genomic_DNA"/>
</dbReference>
<organism evidence="7 8">
    <name type="scientific">Rubrivivax gelatinosus</name>
    <name type="common">Rhodocyclus gelatinosus</name>
    <name type="synonym">Rhodopseudomonas gelatinosa</name>
    <dbReference type="NCBI Taxonomy" id="28068"/>
    <lineage>
        <taxon>Bacteria</taxon>
        <taxon>Pseudomonadati</taxon>
        <taxon>Pseudomonadota</taxon>
        <taxon>Betaproteobacteria</taxon>
        <taxon>Burkholderiales</taxon>
        <taxon>Sphaerotilaceae</taxon>
        <taxon>Rubrivivax</taxon>
    </lineage>
</organism>
<accession>A0A4R2M780</accession>
<keyword evidence="5 6" id="KW-0472">Membrane</keyword>
<dbReference type="InterPro" id="IPR002994">
    <property type="entry name" value="Surf1/Shy1"/>
</dbReference>
<gene>
    <name evidence="7" type="ORF">EV684_10633</name>
</gene>
<dbReference type="Proteomes" id="UP000295106">
    <property type="component" value="Unassembled WGS sequence"/>
</dbReference>
<feature type="transmembrane region" description="Helical" evidence="6">
    <location>
        <begin position="206"/>
        <end position="223"/>
    </location>
</feature>
<evidence type="ECO:0000256" key="6">
    <source>
        <dbReference type="RuleBase" id="RU363076"/>
    </source>
</evidence>
<evidence type="ECO:0000313" key="7">
    <source>
        <dbReference type="EMBL" id="TCP02472.1"/>
    </source>
</evidence>
<reference evidence="7 8" key="1">
    <citation type="submission" date="2019-03" db="EMBL/GenBank/DDBJ databases">
        <title>Genomic Encyclopedia of Type Strains, Phase IV (KMG-IV): sequencing the most valuable type-strain genomes for metagenomic binning, comparative biology and taxonomic classification.</title>
        <authorList>
            <person name="Goeker M."/>
        </authorList>
    </citation>
    <scope>NUCLEOTIDE SEQUENCE [LARGE SCALE GENOMIC DNA]</scope>
    <source>
        <strain evidence="7 8">DSM 1709</strain>
    </source>
</reference>
<comment type="caution">
    <text evidence="6">Lacks conserved residue(s) required for the propagation of feature annotation.</text>
</comment>
<proteinExistence type="inferred from homology"/>
<keyword evidence="3 6" id="KW-0812">Transmembrane</keyword>
<comment type="caution">
    <text evidence="7">The sequence shown here is derived from an EMBL/GenBank/DDBJ whole genome shotgun (WGS) entry which is preliminary data.</text>
</comment>
<evidence type="ECO:0000256" key="5">
    <source>
        <dbReference type="ARBA" id="ARBA00023136"/>
    </source>
</evidence>
<evidence type="ECO:0000256" key="4">
    <source>
        <dbReference type="ARBA" id="ARBA00022989"/>
    </source>
</evidence>
<keyword evidence="6" id="KW-1003">Cell membrane</keyword>
<dbReference type="Pfam" id="PF02104">
    <property type="entry name" value="SURF1"/>
    <property type="match status" value="1"/>
</dbReference>
<dbReference type="AlphaFoldDB" id="A0A4R2M780"/>
<dbReference type="InterPro" id="IPR045214">
    <property type="entry name" value="Surf1/Surf4"/>
</dbReference>
<dbReference type="PROSITE" id="PS50895">
    <property type="entry name" value="SURF1"/>
    <property type="match status" value="1"/>
</dbReference>
<evidence type="ECO:0000256" key="1">
    <source>
        <dbReference type="ARBA" id="ARBA00004370"/>
    </source>
</evidence>
<evidence type="ECO:0000256" key="3">
    <source>
        <dbReference type="ARBA" id="ARBA00022692"/>
    </source>
</evidence>
<dbReference type="PANTHER" id="PTHR23427:SF2">
    <property type="entry name" value="SURFEIT LOCUS PROTEIN 1"/>
    <property type="match status" value="1"/>
</dbReference>
<comment type="subcellular location">
    <subcellularLocation>
        <location evidence="6">Cell membrane</location>
        <topology evidence="6">Multi-pass membrane protein</topology>
    </subcellularLocation>
    <subcellularLocation>
        <location evidence="1">Membrane</location>
    </subcellularLocation>
</comment>
<evidence type="ECO:0000313" key="8">
    <source>
        <dbReference type="Proteomes" id="UP000295106"/>
    </source>
</evidence>
<dbReference type="GO" id="GO:0005886">
    <property type="term" value="C:plasma membrane"/>
    <property type="evidence" value="ECO:0007669"/>
    <property type="project" value="UniProtKB-SubCell"/>
</dbReference>
<dbReference type="PANTHER" id="PTHR23427">
    <property type="entry name" value="SURFEIT LOCUS PROTEIN"/>
    <property type="match status" value="1"/>
</dbReference>
<protein>
    <recommendedName>
        <fullName evidence="6">SURF1-like protein</fullName>
    </recommendedName>
</protein>
<sequence length="229" mass="24478">MTLVFAALCVRLGFWQLDRAAAKLALRAEVAERAALPPLAAAVLAATPEAAAAQHYRRVTLAGRWLADRTVALDNRQVDGRPGFVLVTPLVLADGSAVAVQRGWLPRDAAERSRIAAPPLPAALVQVAGQLAPPPSRLFAFGADAPGAVIRQNLDLGAWSAEIGVPLRPLSLVQLDGPRTAADGLRRVMPQPSADVSRHRVYAGQWFLFAALALVLYVGILVFRARRPR</sequence>
<dbReference type="CDD" id="cd06662">
    <property type="entry name" value="SURF1"/>
    <property type="match status" value="1"/>
</dbReference>
<name>A0A4R2M780_RUBGE</name>